<evidence type="ECO:0000313" key="2">
    <source>
        <dbReference type="Proteomes" id="UP001153737"/>
    </source>
</evidence>
<sequence length="287" mass="31629">MTGPNGFEIQGSHLPVAPPVPQEILKALEQNAADEAISCLLPDRQQIQARYVAGVNGFEIQGSHLPVAPPVPQEILKKRLRENTPTPGYVRCWYQRFEIKVSHLPVAPPVPQEILKALEQYAADEARRVLDDGNTMCVASPNGFEIQESHLPVAPPLPQKILKALDQNAADGACGVVDYGQYSGQLAVDQIHCYLFWDLNKYSSHYVYCETIPIVYTQLQIVMVLLDSLSKSGYLLKGILALGPGSVKENGSSAETEYSHHRLATLLVSTGSKSRAAIWLWLLQAHR</sequence>
<protein>
    <submittedName>
        <fullName evidence="1">Uncharacterized protein</fullName>
    </submittedName>
</protein>
<reference evidence="1" key="2">
    <citation type="submission" date="2022-10" db="EMBL/GenBank/DDBJ databases">
        <authorList>
            <consortium name="ENA_rothamsted_submissions"/>
            <consortium name="culmorum"/>
            <person name="King R."/>
        </authorList>
    </citation>
    <scope>NUCLEOTIDE SEQUENCE</scope>
</reference>
<dbReference type="AlphaFoldDB" id="A0A9N9X2N1"/>
<dbReference type="Proteomes" id="UP001153737">
    <property type="component" value="Chromosome 2"/>
</dbReference>
<dbReference type="EMBL" id="OU896708">
    <property type="protein sequence ID" value="CAG9818480.1"/>
    <property type="molecule type" value="Genomic_DNA"/>
</dbReference>
<keyword evidence="2" id="KW-1185">Reference proteome</keyword>
<evidence type="ECO:0000313" key="1">
    <source>
        <dbReference type="EMBL" id="CAG9818480.1"/>
    </source>
</evidence>
<accession>A0A9N9X2N1</accession>
<proteinExistence type="predicted"/>
<organism evidence="1 2">
    <name type="scientific">Phaedon cochleariae</name>
    <name type="common">Mustard beetle</name>
    <dbReference type="NCBI Taxonomy" id="80249"/>
    <lineage>
        <taxon>Eukaryota</taxon>
        <taxon>Metazoa</taxon>
        <taxon>Ecdysozoa</taxon>
        <taxon>Arthropoda</taxon>
        <taxon>Hexapoda</taxon>
        <taxon>Insecta</taxon>
        <taxon>Pterygota</taxon>
        <taxon>Neoptera</taxon>
        <taxon>Endopterygota</taxon>
        <taxon>Coleoptera</taxon>
        <taxon>Polyphaga</taxon>
        <taxon>Cucujiformia</taxon>
        <taxon>Chrysomeloidea</taxon>
        <taxon>Chrysomelidae</taxon>
        <taxon>Chrysomelinae</taxon>
        <taxon>Chrysomelini</taxon>
        <taxon>Phaedon</taxon>
    </lineage>
</organism>
<name>A0A9N9X2N1_PHACE</name>
<reference evidence="1" key="1">
    <citation type="submission" date="2022-01" db="EMBL/GenBank/DDBJ databases">
        <authorList>
            <person name="King R."/>
        </authorList>
    </citation>
    <scope>NUCLEOTIDE SEQUENCE</scope>
</reference>
<gene>
    <name evidence="1" type="ORF">PHAECO_LOCUS6441</name>
</gene>